<keyword evidence="1" id="KW-0812">Transmembrane</keyword>
<gene>
    <name evidence="2" type="ORF">CHLRE_15g643400v5</name>
</gene>
<reference evidence="2 3" key="1">
    <citation type="journal article" date="2007" name="Science">
        <title>The Chlamydomonas genome reveals the evolution of key animal and plant functions.</title>
        <authorList>
            <person name="Merchant S.S."/>
            <person name="Prochnik S.E."/>
            <person name="Vallon O."/>
            <person name="Harris E.H."/>
            <person name="Karpowicz S.J."/>
            <person name="Witman G.B."/>
            <person name="Terry A."/>
            <person name="Salamov A."/>
            <person name="Fritz-Laylin L.K."/>
            <person name="Marechal-Drouard L."/>
            <person name="Marshall W.F."/>
            <person name="Qu L.H."/>
            <person name="Nelson D.R."/>
            <person name="Sanderfoot A.A."/>
            <person name="Spalding M.H."/>
            <person name="Kapitonov V.V."/>
            <person name="Ren Q."/>
            <person name="Ferris P."/>
            <person name="Lindquist E."/>
            <person name="Shapiro H."/>
            <person name="Lucas S.M."/>
            <person name="Grimwood J."/>
            <person name="Schmutz J."/>
            <person name="Cardol P."/>
            <person name="Cerutti H."/>
            <person name="Chanfreau G."/>
            <person name="Chen C.L."/>
            <person name="Cognat V."/>
            <person name="Croft M.T."/>
            <person name="Dent R."/>
            <person name="Dutcher S."/>
            <person name="Fernandez E."/>
            <person name="Fukuzawa H."/>
            <person name="Gonzalez-Ballester D."/>
            <person name="Gonzalez-Halphen D."/>
            <person name="Hallmann A."/>
            <person name="Hanikenne M."/>
            <person name="Hippler M."/>
            <person name="Inwood W."/>
            <person name="Jabbari K."/>
            <person name="Kalanon M."/>
            <person name="Kuras R."/>
            <person name="Lefebvre P.A."/>
            <person name="Lemaire S.D."/>
            <person name="Lobanov A.V."/>
            <person name="Lohr M."/>
            <person name="Manuell A."/>
            <person name="Meier I."/>
            <person name="Mets L."/>
            <person name="Mittag M."/>
            <person name="Mittelmeier T."/>
            <person name="Moroney J.V."/>
            <person name="Moseley J."/>
            <person name="Napoli C."/>
            <person name="Nedelcu A.M."/>
            <person name="Niyogi K."/>
            <person name="Novoselov S.V."/>
            <person name="Paulsen I.T."/>
            <person name="Pazour G."/>
            <person name="Purton S."/>
            <person name="Ral J.P."/>
            <person name="Riano-Pachon D.M."/>
            <person name="Riekhof W."/>
            <person name="Rymarquis L."/>
            <person name="Schroda M."/>
            <person name="Stern D."/>
            <person name="Umen J."/>
            <person name="Willows R."/>
            <person name="Wilson N."/>
            <person name="Zimmer S.L."/>
            <person name="Allmer J."/>
            <person name="Balk J."/>
            <person name="Bisova K."/>
            <person name="Chen C.J."/>
            <person name="Elias M."/>
            <person name="Gendler K."/>
            <person name="Hauser C."/>
            <person name="Lamb M.R."/>
            <person name="Ledford H."/>
            <person name="Long J.C."/>
            <person name="Minagawa J."/>
            <person name="Page M.D."/>
            <person name="Pan J."/>
            <person name="Pootakham W."/>
            <person name="Roje S."/>
            <person name="Rose A."/>
            <person name="Stahlberg E."/>
            <person name="Terauchi A.M."/>
            <person name="Yang P."/>
            <person name="Ball S."/>
            <person name="Bowler C."/>
            <person name="Dieckmann C.L."/>
            <person name="Gladyshev V.N."/>
            <person name="Green P."/>
            <person name="Jorgensen R."/>
            <person name="Mayfield S."/>
            <person name="Mueller-Roeber B."/>
            <person name="Rajamani S."/>
            <person name="Sayre R.T."/>
            <person name="Brokstein P."/>
            <person name="Dubchak I."/>
            <person name="Goodstein D."/>
            <person name="Hornick L."/>
            <person name="Huang Y.W."/>
            <person name="Jhaveri J."/>
            <person name="Luo Y."/>
            <person name="Martinez D."/>
            <person name="Ngau W.C."/>
            <person name="Otillar B."/>
            <person name="Poliakov A."/>
            <person name="Porter A."/>
            <person name="Szajkowski L."/>
            <person name="Werner G."/>
            <person name="Zhou K."/>
            <person name="Grigoriev I.V."/>
            <person name="Rokhsar D.S."/>
            <person name="Grossman A.R."/>
        </authorList>
    </citation>
    <scope>NUCLEOTIDE SEQUENCE [LARGE SCALE GENOMIC DNA]</scope>
    <source>
        <strain evidence="3">CC-503</strain>
    </source>
</reference>
<dbReference type="RefSeq" id="XP_042916569.1">
    <property type="nucleotide sequence ID" value="XM_043070712.1"/>
</dbReference>
<dbReference type="GeneID" id="66056481"/>
<evidence type="ECO:0000313" key="2">
    <source>
        <dbReference type="EMBL" id="PNW72809.1"/>
    </source>
</evidence>
<keyword evidence="1" id="KW-1133">Transmembrane helix</keyword>
<name>A0A2K3CX19_CHLRE</name>
<keyword evidence="3" id="KW-1185">Reference proteome</keyword>
<protein>
    <submittedName>
        <fullName evidence="2">Uncharacterized protein</fullName>
    </submittedName>
</protein>
<accession>A0A2K3CX19</accession>
<dbReference type="InParanoid" id="A0A2K3CX19"/>
<evidence type="ECO:0000256" key="1">
    <source>
        <dbReference type="SAM" id="Phobius"/>
    </source>
</evidence>
<organism evidence="2 3">
    <name type="scientific">Chlamydomonas reinhardtii</name>
    <name type="common">Chlamydomonas smithii</name>
    <dbReference type="NCBI Taxonomy" id="3055"/>
    <lineage>
        <taxon>Eukaryota</taxon>
        <taxon>Viridiplantae</taxon>
        <taxon>Chlorophyta</taxon>
        <taxon>core chlorophytes</taxon>
        <taxon>Chlorophyceae</taxon>
        <taxon>CS clade</taxon>
        <taxon>Chlamydomonadales</taxon>
        <taxon>Chlamydomonadaceae</taxon>
        <taxon>Chlamydomonas</taxon>
    </lineage>
</organism>
<sequence>MLGCHAQVQWYAHTAASEKAREAIGTYGAAVTALLMVVWPYLVLLASVSAVGNPAILSVQAPWGFIPVGLDYFTHPHIDKDDATHTIVFLTLWKAASGRQCKDFTSPRERGQHVSRNIFTFGGISAFTRSSDCDLLVFDARRVVHDVKAGRAVARGWLELAAQGRSAGRDAAKKLGMEFEQRIQENVSRGLGEVQSALEEQGGGSGRA</sequence>
<dbReference type="KEGG" id="cre:CHLRE_15g643400v5"/>
<dbReference type="AlphaFoldDB" id="A0A2K3CX19"/>
<dbReference type="Proteomes" id="UP000006906">
    <property type="component" value="Chromosome 15"/>
</dbReference>
<evidence type="ECO:0000313" key="3">
    <source>
        <dbReference type="Proteomes" id="UP000006906"/>
    </source>
</evidence>
<feature type="transmembrane region" description="Helical" evidence="1">
    <location>
        <begin position="27"/>
        <end position="48"/>
    </location>
</feature>
<proteinExistence type="predicted"/>
<dbReference type="Gramene" id="PNW72809">
    <property type="protein sequence ID" value="PNW72809"/>
    <property type="gene ID" value="CHLRE_15g643400v5"/>
</dbReference>
<dbReference type="EMBL" id="CM008976">
    <property type="protein sequence ID" value="PNW72809.1"/>
    <property type="molecule type" value="Genomic_DNA"/>
</dbReference>
<keyword evidence="1" id="KW-0472">Membrane</keyword>